<evidence type="ECO:0000313" key="7">
    <source>
        <dbReference type="EMBL" id="CUX82788.1"/>
    </source>
</evidence>
<reference evidence="8 9" key="1">
    <citation type="submission" date="2015-09" db="EMBL/GenBank/DDBJ databases">
        <title>Identification and resolution of microdiversity through metagenomic sequencing of parallel consortia.</title>
        <authorList>
            <person name="Nelson W.C."/>
            <person name="Romine M.F."/>
            <person name="Lindemann S.R."/>
        </authorList>
    </citation>
    <scope>NUCLEOTIDE SEQUENCE [LARGE SCALE GENOMIC DNA]</scope>
    <source>
        <strain evidence="8">HL-91</strain>
    </source>
</reference>
<dbReference type="GO" id="GO:0046872">
    <property type="term" value="F:metal ion binding"/>
    <property type="evidence" value="ECO:0007669"/>
    <property type="project" value="UniProtKB-KW"/>
</dbReference>
<evidence type="ECO:0000256" key="2">
    <source>
        <dbReference type="ARBA" id="ARBA00022723"/>
    </source>
</evidence>
<keyword evidence="10" id="KW-1185">Reference proteome</keyword>
<reference evidence="7 10" key="2">
    <citation type="submission" date="2016-01" db="EMBL/GenBank/DDBJ databases">
        <authorList>
            <person name="Varghese N."/>
        </authorList>
    </citation>
    <scope>NUCLEOTIDE SEQUENCE [LARGE SCALE GENOMIC DNA]</scope>
    <source>
        <strain evidence="7 10">HL-91</strain>
    </source>
</reference>
<dbReference type="OrthoDB" id="9793634at2"/>
<evidence type="ECO:0000256" key="5">
    <source>
        <dbReference type="SAM" id="SignalP"/>
    </source>
</evidence>
<organism evidence="8 9">
    <name type="scientific">Roseibaca calidilacus</name>
    <dbReference type="NCBI Taxonomy" id="1666912"/>
    <lineage>
        <taxon>Bacteria</taxon>
        <taxon>Pseudomonadati</taxon>
        <taxon>Pseudomonadota</taxon>
        <taxon>Alphaproteobacteria</taxon>
        <taxon>Rhodobacterales</taxon>
        <taxon>Paracoccaceae</taxon>
        <taxon>Roseinatronobacter</taxon>
    </lineage>
</organism>
<dbReference type="PATRIC" id="fig|1666912.4.peg.1252"/>
<dbReference type="SUPFAM" id="SSF46626">
    <property type="entry name" value="Cytochrome c"/>
    <property type="match status" value="1"/>
</dbReference>
<comment type="caution">
    <text evidence="8">The sequence shown here is derived from an EMBL/GenBank/DDBJ whole genome shotgun (WGS) entry which is preliminary data.</text>
</comment>
<evidence type="ECO:0000313" key="10">
    <source>
        <dbReference type="Proteomes" id="UP000182045"/>
    </source>
</evidence>
<sequence>MNSRFISAALATAMIVAGASASAEIKPADVVWEDEIAIPMSLTGVPGDPARGAEVLSKRSLGNCVACHQNSAMPDVAFQGNVGPTFDGVGARWSEAELRGLVANAKRAFPGSMMPVFYNDSPADYIRPGDAYTAKAYNPETFSTLLTAQQIEDVVAYLVTLTEY</sequence>
<dbReference type="GO" id="GO:0020037">
    <property type="term" value="F:heme binding"/>
    <property type="evidence" value="ECO:0007669"/>
    <property type="project" value="InterPro"/>
</dbReference>
<feature type="domain" description="Cytochrome c" evidence="6">
    <location>
        <begin position="47"/>
        <end position="162"/>
    </location>
</feature>
<dbReference type="Gene3D" id="1.10.760.10">
    <property type="entry name" value="Cytochrome c-like domain"/>
    <property type="match status" value="1"/>
</dbReference>
<proteinExistence type="predicted"/>
<name>A0A0P7WVH6_9RHOB</name>
<keyword evidence="1 4" id="KW-0349">Heme</keyword>
<dbReference type="Proteomes" id="UP000182045">
    <property type="component" value="Unassembled WGS sequence"/>
</dbReference>
<evidence type="ECO:0000256" key="1">
    <source>
        <dbReference type="ARBA" id="ARBA00022617"/>
    </source>
</evidence>
<dbReference type="EMBL" id="FBYC01000004">
    <property type="protein sequence ID" value="CUX82788.1"/>
    <property type="molecule type" value="Genomic_DNA"/>
</dbReference>
<evidence type="ECO:0000256" key="3">
    <source>
        <dbReference type="ARBA" id="ARBA00023004"/>
    </source>
</evidence>
<dbReference type="InterPro" id="IPR036909">
    <property type="entry name" value="Cyt_c-like_dom_sf"/>
</dbReference>
<evidence type="ECO:0000313" key="8">
    <source>
        <dbReference type="EMBL" id="KPP91631.1"/>
    </source>
</evidence>
<evidence type="ECO:0000313" key="9">
    <source>
        <dbReference type="Proteomes" id="UP000050413"/>
    </source>
</evidence>
<feature type="signal peptide" evidence="5">
    <location>
        <begin position="1"/>
        <end position="23"/>
    </location>
</feature>
<accession>A0A0P7WVH6</accession>
<feature type="chain" id="PRO_5010310560" evidence="5">
    <location>
        <begin position="24"/>
        <end position="164"/>
    </location>
</feature>
<dbReference type="PROSITE" id="PS51007">
    <property type="entry name" value="CYTC"/>
    <property type="match status" value="1"/>
</dbReference>
<dbReference type="RefSeq" id="WP_072246681.1">
    <property type="nucleotide sequence ID" value="NZ_FBYC01000004.1"/>
</dbReference>
<dbReference type="Proteomes" id="UP000050413">
    <property type="component" value="Unassembled WGS sequence"/>
</dbReference>
<evidence type="ECO:0000256" key="4">
    <source>
        <dbReference type="PROSITE-ProRule" id="PRU00433"/>
    </source>
</evidence>
<dbReference type="AlphaFoldDB" id="A0A0P7WVH6"/>
<dbReference type="GO" id="GO:0009055">
    <property type="term" value="F:electron transfer activity"/>
    <property type="evidence" value="ECO:0007669"/>
    <property type="project" value="InterPro"/>
</dbReference>
<evidence type="ECO:0000259" key="6">
    <source>
        <dbReference type="PROSITE" id="PS51007"/>
    </source>
</evidence>
<dbReference type="STRING" id="1666912.Ga0058931_2585"/>
<gene>
    <name evidence="8" type="primary">soxX-2</name>
    <name evidence="7" type="ORF">Ga0058931_2585</name>
    <name evidence="8" type="ORF">HLUCCA05_00545</name>
</gene>
<dbReference type="NCBIfam" id="TIGR04485">
    <property type="entry name" value="thiosulf_SoxX"/>
    <property type="match status" value="1"/>
</dbReference>
<dbReference type="Pfam" id="PF00034">
    <property type="entry name" value="Cytochrom_C"/>
    <property type="match status" value="1"/>
</dbReference>
<dbReference type="InterPro" id="IPR009056">
    <property type="entry name" value="Cyt_c-like_dom"/>
</dbReference>
<protein>
    <submittedName>
        <fullName evidence="7">Monoheme cytochrome SoxX (Sulfur oxidation)</fullName>
    </submittedName>
    <submittedName>
        <fullName evidence="8">Sulfur oxidation cytochrome c subunit SoxX</fullName>
    </submittedName>
</protein>
<keyword evidence="3 4" id="KW-0408">Iron</keyword>
<dbReference type="InterPro" id="IPR030999">
    <property type="entry name" value="Thiosulf_SoxX"/>
</dbReference>
<keyword evidence="2 4" id="KW-0479">Metal-binding</keyword>
<keyword evidence="5" id="KW-0732">Signal</keyword>
<dbReference type="EMBL" id="LJSG01000013">
    <property type="protein sequence ID" value="KPP91631.1"/>
    <property type="molecule type" value="Genomic_DNA"/>
</dbReference>